<protein>
    <submittedName>
        <fullName evidence="2">Uncharacterized protein</fullName>
    </submittedName>
</protein>
<comment type="caution">
    <text evidence="2">The sequence shown here is derived from an EMBL/GenBank/DDBJ whole genome shotgun (WGS) entry which is preliminary data.</text>
</comment>
<proteinExistence type="predicted"/>
<dbReference type="Proteomes" id="UP001437256">
    <property type="component" value="Unassembled WGS sequence"/>
</dbReference>
<gene>
    <name evidence="2" type="ORF">AAF712_005254</name>
</gene>
<feature type="region of interest" description="Disordered" evidence="1">
    <location>
        <begin position="51"/>
        <end position="79"/>
    </location>
</feature>
<organism evidence="2 3">
    <name type="scientific">Marasmius tenuissimus</name>
    <dbReference type="NCBI Taxonomy" id="585030"/>
    <lineage>
        <taxon>Eukaryota</taxon>
        <taxon>Fungi</taxon>
        <taxon>Dikarya</taxon>
        <taxon>Basidiomycota</taxon>
        <taxon>Agaricomycotina</taxon>
        <taxon>Agaricomycetes</taxon>
        <taxon>Agaricomycetidae</taxon>
        <taxon>Agaricales</taxon>
        <taxon>Marasmiineae</taxon>
        <taxon>Marasmiaceae</taxon>
        <taxon>Marasmius</taxon>
    </lineage>
</organism>
<evidence type="ECO:0000313" key="2">
    <source>
        <dbReference type="EMBL" id="KAL0067541.1"/>
    </source>
</evidence>
<evidence type="ECO:0000313" key="3">
    <source>
        <dbReference type="Proteomes" id="UP001437256"/>
    </source>
</evidence>
<reference evidence="2 3" key="1">
    <citation type="submission" date="2024-05" db="EMBL/GenBank/DDBJ databases">
        <title>A draft genome resource for the thread blight pathogen Marasmius tenuissimus strain MS-2.</title>
        <authorList>
            <person name="Yulfo-Soto G.E."/>
            <person name="Baruah I.K."/>
            <person name="Amoako-Attah I."/>
            <person name="Bukari Y."/>
            <person name="Meinhardt L.W."/>
            <person name="Bailey B.A."/>
            <person name="Cohen S.P."/>
        </authorList>
    </citation>
    <scope>NUCLEOTIDE SEQUENCE [LARGE SCALE GENOMIC DNA]</scope>
    <source>
        <strain evidence="2 3">MS-2</strain>
    </source>
</reference>
<keyword evidence="3" id="KW-1185">Reference proteome</keyword>
<name>A0ABR3A0Z7_9AGAR</name>
<accession>A0ABR3A0Z7</accession>
<dbReference type="EMBL" id="JBBXMP010000024">
    <property type="protein sequence ID" value="KAL0067541.1"/>
    <property type="molecule type" value="Genomic_DNA"/>
</dbReference>
<sequence>MSYSASASAFSLYNTSAHEETYSAFGLFIPAQQHPRETHETYEQVFQLFRPSNKANQKRDSSSSSSSISSGFKKFLKGL</sequence>
<evidence type="ECO:0000256" key="1">
    <source>
        <dbReference type="SAM" id="MobiDB-lite"/>
    </source>
</evidence>